<dbReference type="GO" id="GO:0005198">
    <property type="term" value="F:structural molecule activity"/>
    <property type="evidence" value="ECO:0007669"/>
    <property type="project" value="InterPro"/>
</dbReference>
<dbReference type="GO" id="GO:0019068">
    <property type="term" value="P:virion assembly"/>
    <property type="evidence" value="ECO:0007669"/>
    <property type="project" value="InterPro"/>
</dbReference>
<dbReference type="OrthoDB" id="8500at10239"/>
<feature type="region of interest" description="Disordered" evidence="1">
    <location>
        <begin position="512"/>
        <end position="537"/>
    </location>
</feature>
<name>A0A0A0YPM0_9CAUD</name>
<evidence type="ECO:0008006" key="4">
    <source>
        <dbReference type="Google" id="ProtNLM"/>
    </source>
</evidence>
<keyword evidence="3" id="KW-1185">Reference proteome</keyword>
<dbReference type="Proteomes" id="UP000030329">
    <property type="component" value="Segment"/>
</dbReference>
<protein>
    <recommendedName>
        <fullName evidence="4">Portal protein</fullName>
    </recommendedName>
</protein>
<organism evidence="2 3">
    <name type="scientific">Flavobacterium phage FCL-2</name>
    <dbReference type="NCBI Taxonomy" id="908819"/>
    <lineage>
        <taxon>Viruses</taxon>
        <taxon>Duplodnaviria</taxon>
        <taxon>Heunggongvirae</taxon>
        <taxon>Uroviricota</taxon>
        <taxon>Caudoviricetes</taxon>
        <taxon>Ficleduovirus</taxon>
        <taxon>Ficleduovirus FCL2</taxon>
    </lineage>
</organism>
<accession>A0A0A0YPM0</accession>
<sequence>MNFKIPFFDIQIGKPKNEINEISNNSLIGAIETNRIYGQAYPIINRTFDGEKTLGELGFIQNTIPDYKGLRLRSYDAEMRTDIVKIISERFFNLVIGSGLKLQAEPNEDLLELENITDDFVKIKKSVEARFNTWARSKYADYSKMQNLHQKALEGYKTAFLGGDALVVCRLENNNLNVQIIDGIHVCDPVMTNYIQEIQDRKNFLFHGVEINSKGEHISYYVKKNTLDYERIEVYGKSSKRKLAWFIYGDKKRVDHVRAIPQISQILEKINKIDRYAEATVGKAEQGANIPYTIEHDQYSTGEDVLQEIANKRKGITTDPDAGYKLADGLANKISQTTSNQVYNMPIGAKLKGFTATTDPNFDQFYNAIINSLCASVGAPPEVAKQMYNSNYSASRAAINTFDYVCTLAREKFVEEFYKPIYQLYFEIEVLKGKVPANGYLVALSTNDFMVTEAYSNCRFIGKSMPHIDPLKEVKAIAEMLALDLISREQATEMLNAGDWWNNYEKKKVEDEEFPEPMPIDNNNTNSNNSTNELIQS</sequence>
<dbReference type="KEGG" id="vg:24405080"/>
<dbReference type="RefSeq" id="YP_009140513.1">
    <property type="nucleotide sequence ID" value="NC_027125.1"/>
</dbReference>
<dbReference type="GeneID" id="24405080"/>
<dbReference type="InterPro" id="IPR006429">
    <property type="entry name" value="Phage_lambda_portal"/>
</dbReference>
<evidence type="ECO:0000313" key="2">
    <source>
        <dbReference type="EMBL" id="AIX11867.1"/>
    </source>
</evidence>
<reference evidence="2 3" key="1">
    <citation type="journal article" date="2015" name="Front. Microbiol.">
        <title>The use of phage FCL-2 as an alternative to chemotherapy against columnaris disease in aquaculture.</title>
        <authorList>
            <person name="Laanto E."/>
            <person name="Bamford J.K."/>
            <person name="Ravantti J.J."/>
            <person name="Sundberg L.R."/>
        </authorList>
    </citation>
    <scope>NUCLEOTIDE SEQUENCE [LARGE SCALE GENOMIC DNA]</scope>
</reference>
<proteinExistence type="predicted"/>
<feature type="compositionally biased region" description="Low complexity" evidence="1">
    <location>
        <begin position="522"/>
        <end position="537"/>
    </location>
</feature>
<dbReference type="EMBL" id="KM873719">
    <property type="protein sequence ID" value="AIX11867.1"/>
    <property type="molecule type" value="Genomic_DNA"/>
</dbReference>
<evidence type="ECO:0000256" key="1">
    <source>
        <dbReference type="SAM" id="MobiDB-lite"/>
    </source>
</evidence>
<evidence type="ECO:0000313" key="3">
    <source>
        <dbReference type="Proteomes" id="UP000030329"/>
    </source>
</evidence>
<dbReference type="Pfam" id="PF05136">
    <property type="entry name" value="Phage_portal_2"/>
    <property type="match status" value="1"/>
</dbReference>